<comment type="caution">
    <text evidence="1">The sequence shown here is derived from an EMBL/GenBank/DDBJ whole genome shotgun (WGS) entry which is preliminary data.</text>
</comment>
<dbReference type="RefSeq" id="WP_111528648.1">
    <property type="nucleotide sequence ID" value="NZ_QFYQ01000001.1"/>
</dbReference>
<keyword evidence="2" id="KW-1185">Reference proteome</keyword>
<evidence type="ECO:0000313" key="1">
    <source>
        <dbReference type="EMBL" id="RAK54898.1"/>
    </source>
</evidence>
<organism evidence="1 2">
    <name type="scientific">Phenylobacterium soli</name>
    <dbReference type="NCBI Taxonomy" id="2170551"/>
    <lineage>
        <taxon>Bacteria</taxon>
        <taxon>Pseudomonadati</taxon>
        <taxon>Pseudomonadota</taxon>
        <taxon>Alphaproteobacteria</taxon>
        <taxon>Caulobacterales</taxon>
        <taxon>Caulobacteraceae</taxon>
        <taxon>Phenylobacterium</taxon>
    </lineage>
</organism>
<sequence length="65" mass="7250">MPAEAARPCSLYILPAKPTMADLEAGFARRGAQVVACDAERRLAVQTHEAEHELEAQFLTRRTKR</sequence>
<protein>
    <submittedName>
        <fullName evidence="1">Uncharacterized protein</fullName>
    </submittedName>
</protein>
<dbReference type="OrthoDB" id="7206527at2"/>
<dbReference type="Proteomes" id="UP000249254">
    <property type="component" value="Unassembled WGS sequence"/>
</dbReference>
<dbReference type="EMBL" id="QFYQ01000001">
    <property type="protein sequence ID" value="RAK54898.1"/>
    <property type="molecule type" value="Genomic_DNA"/>
</dbReference>
<dbReference type="AlphaFoldDB" id="A0A328APV7"/>
<proteinExistence type="predicted"/>
<evidence type="ECO:0000313" key="2">
    <source>
        <dbReference type="Proteomes" id="UP000249254"/>
    </source>
</evidence>
<reference evidence="2" key="1">
    <citation type="submission" date="2018-05" db="EMBL/GenBank/DDBJ databases">
        <authorList>
            <person name="Li X."/>
        </authorList>
    </citation>
    <scope>NUCLEOTIDE SEQUENCE [LARGE SCALE GENOMIC DNA]</scope>
    <source>
        <strain evidence="2">LX32</strain>
    </source>
</reference>
<name>A0A328APV7_9CAUL</name>
<gene>
    <name evidence="1" type="ORF">DJ017_10345</name>
</gene>
<accession>A0A328APV7</accession>